<keyword evidence="3 7" id="KW-1003">Cell membrane</keyword>
<evidence type="ECO:0000256" key="6">
    <source>
        <dbReference type="ARBA" id="ARBA00023136"/>
    </source>
</evidence>
<keyword evidence="4 7" id="KW-0812">Transmembrane</keyword>
<gene>
    <name evidence="9" type="ORF">CKF48_14115</name>
</gene>
<evidence type="ECO:0000256" key="4">
    <source>
        <dbReference type="ARBA" id="ARBA00022692"/>
    </source>
</evidence>
<sequence>MNMMPLMSLLSGAGIMGTFFYTMSTFDKQLGEFLTSYGLYIYALLFLLVYLKTAFVVLTFIPGDSLVFASGALAAVGSLNIETLAIVFFLATICGDNQNFSIGRLIKGWNSKRLKPFLLKETQLQRAEQFMNRYGKISIITARFIPLMRTTVPVASAIMNYSYRSFFRHNALGGFLWVFFWLLTGLLLGQMPIVEQHLVASLLVLSLIPFSIPVVFFLMKRKINKK</sequence>
<proteinExistence type="inferred from homology"/>
<evidence type="ECO:0000256" key="5">
    <source>
        <dbReference type="ARBA" id="ARBA00022989"/>
    </source>
</evidence>
<feature type="transmembrane region" description="Helical" evidence="7">
    <location>
        <begin position="199"/>
        <end position="219"/>
    </location>
</feature>
<evidence type="ECO:0000313" key="9">
    <source>
        <dbReference type="EMBL" id="ASV68362.1"/>
    </source>
</evidence>
<feature type="domain" description="VTT" evidence="8">
    <location>
        <begin position="61"/>
        <end position="185"/>
    </location>
</feature>
<dbReference type="Pfam" id="PF09335">
    <property type="entry name" value="VTT_dom"/>
    <property type="match status" value="1"/>
</dbReference>
<dbReference type="Proteomes" id="UP000215137">
    <property type="component" value="Chromosome"/>
</dbReference>
<evidence type="ECO:0000256" key="1">
    <source>
        <dbReference type="ARBA" id="ARBA00004651"/>
    </source>
</evidence>
<accession>A0A248TJQ7</accession>
<dbReference type="PANTHER" id="PTHR30353">
    <property type="entry name" value="INNER MEMBRANE PROTEIN DEDA-RELATED"/>
    <property type="match status" value="1"/>
</dbReference>
<reference evidence="9 10" key="1">
    <citation type="submission" date="2017-08" db="EMBL/GenBank/DDBJ databases">
        <title>Complete Genome Sequence of Bacillus kochii Oregon-R-modENCODE STRAIN BDGP4, isolated from Drosophila melanogaster gut.</title>
        <authorList>
            <person name="Wan K.H."/>
            <person name="Yu C."/>
            <person name="Park S."/>
            <person name="Hammonds A.S."/>
            <person name="Booth B.W."/>
            <person name="Celniker S.E."/>
        </authorList>
    </citation>
    <scope>NUCLEOTIDE SEQUENCE [LARGE SCALE GENOMIC DNA]</scope>
    <source>
        <strain evidence="9 10">BDGP4</strain>
    </source>
</reference>
<comment type="similarity">
    <text evidence="2 7">Belongs to the DedA family.</text>
</comment>
<protein>
    <recommendedName>
        <fullName evidence="8">VTT domain-containing protein</fullName>
    </recommendedName>
</protein>
<evidence type="ECO:0000313" key="10">
    <source>
        <dbReference type="Proteomes" id="UP000215137"/>
    </source>
</evidence>
<comment type="subcellular location">
    <subcellularLocation>
        <location evidence="1 7">Cell membrane</location>
        <topology evidence="1 7">Multi-pass membrane protein</topology>
    </subcellularLocation>
</comment>
<feature type="transmembrane region" description="Helical" evidence="7">
    <location>
        <begin position="171"/>
        <end position="193"/>
    </location>
</feature>
<name>A0A248TJQ7_9BACI</name>
<evidence type="ECO:0000256" key="3">
    <source>
        <dbReference type="ARBA" id="ARBA00022475"/>
    </source>
</evidence>
<keyword evidence="6 7" id="KW-0472">Membrane</keyword>
<keyword evidence="5 7" id="KW-1133">Transmembrane helix</keyword>
<dbReference type="PANTHER" id="PTHR30353:SF0">
    <property type="entry name" value="TRANSMEMBRANE PROTEIN"/>
    <property type="match status" value="1"/>
</dbReference>
<dbReference type="GO" id="GO:0005886">
    <property type="term" value="C:plasma membrane"/>
    <property type="evidence" value="ECO:0007669"/>
    <property type="project" value="UniProtKB-SubCell"/>
</dbReference>
<feature type="transmembrane region" description="Helical" evidence="7">
    <location>
        <begin position="67"/>
        <end position="94"/>
    </location>
</feature>
<evidence type="ECO:0000256" key="2">
    <source>
        <dbReference type="ARBA" id="ARBA00010792"/>
    </source>
</evidence>
<feature type="transmembrane region" description="Helical" evidence="7">
    <location>
        <begin position="6"/>
        <end position="26"/>
    </location>
</feature>
<dbReference type="AlphaFoldDB" id="A0A248TJQ7"/>
<dbReference type="InterPro" id="IPR032816">
    <property type="entry name" value="VTT_dom"/>
</dbReference>
<keyword evidence="10" id="KW-1185">Reference proteome</keyword>
<organism evidence="9 10">
    <name type="scientific">Cytobacillus kochii</name>
    <dbReference type="NCBI Taxonomy" id="859143"/>
    <lineage>
        <taxon>Bacteria</taxon>
        <taxon>Bacillati</taxon>
        <taxon>Bacillota</taxon>
        <taxon>Bacilli</taxon>
        <taxon>Bacillales</taxon>
        <taxon>Bacillaceae</taxon>
        <taxon>Cytobacillus</taxon>
    </lineage>
</organism>
<feature type="transmembrane region" description="Helical" evidence="7">
    <location>
        <begin position="38"/>
        <end position="61"/>
    </location>
</feature>
<dbReference type="KEGG" id="bko:CKF48_14115"/>
<evidence type="ECO:0000256" key="7">
    <source>
        <dbReference type="RuleBase" id="RU367016"/>
    </source>
</evidence>
<evidence type="ECO:0000259" key="8">
    <source>
        <dbReference type="Pfam" id="PF09335"/>
    </source>
</evidence>
<dbReference type="EMBL" id="CP022983">
    <property type="protein sequence ID" value="ASV68362.1"/>
    <property type="molecule type" value="Genomic_DNA"/>
</dbReference>
<dbReference type="InterPro" id="IPR032818">
    <property type="entry name" value="DedA-like"/>
</dbReference>